<accession>A0AAF0UZ42</accession>
<dbReference type="InterPro" id="IPR009057">
    <property type="entry name" value="Homeodomain-like_sf"/>
</dbReference>
<dbReference type="GO" id="GO:0009736">
    <property type="term" value="P:cytokinin-activated signaling pathway"/>
    <property type="evidence" value="ECO:0007669"/>
    <property type="project" value="InterPro"/>
</dbReference>
<dbReference type="EMBL" id="CP133622">
    <property type="protein sequence ID" value="WMV55718.1"/>
    <property type="molecule type" value="Genomic_DNA"/>
</dbReference>
<dbReference type="PANTHER" id="PTHR43874:SF87">
    <property type="entry name" value="HTH MYB-TYPE DOMAIN-CONTAINING PROTEIN"/>
    <property type="match status" value="1"/>
</dbReference>
<gene>
    <name evidence="8" type="ORF">MTR67_049103</name>
</gene>
<dbReference type="GO" id="GO:0003677">
    <property type="term" value="F:DNA binding"/>
    <property type="evidence" value="ECO:0007669"/>
    <property type="project" value="InterPro"/>
</dbReference>
<evidence type="ECO:0000256" key="1">
    <source>
        <dbReference type="ARBA" id="ARBA00023012"/>
    </source>
</evidence>
<keyword evidence="4" id="KW-0539">Nucleus</keyword>
<dbReference type="PANTHER" id="PTHR43874">
    <property type="entry name" value="TWO-COMPONENT RESPONSE REGULATOR"/>
    <property type="match status" value="1"/>
</dbReference>
<sequence length="299" mass="34377">MVDVNMPEMNYLEFIKSAQLIKDKPIILMSPEVTIEMVKEATTQGACLIFRKSSISSMKLKDVWKHVKNYNNKANELSQHYKASQVYVMDNTSCPTKVQDRKVKSITDCSETYQDQAVGSLIEKDEAKWSKRMRSTNKEAQDKSSGNLEKEDDHSLLSKITTVRPQKKRRHLQWTTNLDKKLDEAVRELGEKAHLKDVLERMCVPDLTAKQLTDHLKEYRSQQQAPNVLLATTMNFNEEHHSNVLDLRDFSELLQGADIPQPSEVPFVPSPSSNDCSLNGWGEWFNELLELDDFELKLC</sequence>
<evidence type="ECO:0000256" key="2">
    <source>
        <dbReference type="ARBA" id="ARBA00023015"/>
    </source>
</evidence>
<dbReference type="SUPFAM" id="SSF46689">
    <property type="entry name" value="Homeodomain-like"/>
    <property type="match status" value="1"/>
</dbReference>
<evidence type="ECO:0000259" key="7">
    <source>
        <dbReference type="PROSITE" id="PS50110"/>
    </source>
</evidence>
<keyword evidence="9" id="KW-1185">Reference proteome</keyword>
<dbReference type="GO" id="GO:0000160">
    <property type="term" value="P:phosphorelay signal transduction system"/>
    <property type="evidence" value="ECO:0007669"/>
    <property type="project" value="UniProtKB-KW"/>
</dbReference>
<feature type="domain" description="Response regulatory" evidence="7">
    <location>
        <begin position="1"/>
        <end position="67"/>
    </location>
</feature>
<keyword evidence="3" id="KW-0804">Transcription</keyword>
<evidence type="ECO:0000313" key="8">
    <source>
        <dbReference type="EMBL" id="WMV55718.1"/>
    </source>
</evidence>
<keyword evidence="2" id="KW-0805">Transcription regulation</keyword>
<name>A0AAF0UZ42_SOLVR</name>
<keyword evidence="5" id="KW-0597">Phosphoprotein</keyword>
<dbReference type="InterPro" id="IPR045279">
    <property type="entry name" value="ARR-like"/>
</dbReference>
<dbReference type="PROSITE" id="PS50110">
    <property type="entry name" value="RESPONSE_REGULATORY"/>
    <property type="match status" value="1"/>
</dbReference>
<evidence type="ECO:0000313" key="9">
    <source>
        <dbReference type="Proteomes" id="UP001234989"/>
    </source>
</evidence>
<evidence type="ECO:0000256" key="6">
    <source>
        <dbReference type="SAM" id="MobiDB-lite"/>
    </source>
</evidence>
<protein>
    <recommendedName>
        <fullName evidence="7">Response regulatory domain-containing protein</fullName>
    </recommendedName>
</protein>
<keyword evidence="1" id="KW-0902">Two-component regulatory system</keyword>
<evidence type="ECO:0000256" key="4">
    <source>
        <dbReference type="ARBA" id="ARBA00023242"/>
    </source>
</evidence>
<dbReference type="Gene3D" id="1.10.10.60">
    <property type="entry name" value="Homeodomain-like"/>
    <property type="match status" value="1"/>
</dbReference>
<evidence type="ECO:0000256" key="3">
    <source>
        <dbReference type="ARBA" id="ARBA00023163"/>
    </source>
</evidence>
<dbReference type="Proteomes" id="UP001234989">
    <property type="component" value="Chromosome 11"/>
</dbReference>
<dbReference type="Gene3D" id="3.40.50.2300">
    <property type="match status" value="1"/>
</dbReference>
<dbReference type="NCBIfam" id="TIGR01557">
    <property type="entry name" value="myb_SHAQKYF"/>
    <property type="match status" value="1"/>
</dbReference>
<dbReference type="InterPro" id="IPR011006">
    <property type="entry name" value="CheY-like_superfamily"/>
</dbReference>
<proteinExistence type="predicted"/>
<feature type="compositionally biased region" description="Basic and acidic residues" evidence="6">
    <location>
        <begin position="136"/>
        <end position="156"/>
    </location>
</feature>
<dbReference type="SUPFAM" id="SSF52172">
    <property type="entry name" value="CheY-like"/>
    <property type="match status" value="1"/>
</dbReference>
<dbReference type="AlphaFoldDB" id="A0AAF0UZ42"/>
<dbReference type="InterPro" id="IPR001789">
    <property type="entry name" value="Sig_transdc_resp-reg_receiver"/>
</dbReference>
<evidence type="ECO:0000256" key="5">
    <source>
        <dbReference type="PROSITE-ProRule" id="PRU00169"/>
    </source>
</evidence>
<reference evidence="8" key="1">
    <citation type="submission" date="2023-08" db="EMBL/GenBank/DDBJ databases">
        <title>A de novo genome assembly of Solanum verrucosum Schlechtendal, a Mexican diploid species geographically isolated from the other diploid A-genome species in potato relatives.</title>
        <authorList>
            <person name="Hosaka K."/>
        </authorList>
    </citation>
    <scope>NUCLEOTIDE SEQUENCE</scope>
    <source>
        <tissue evidence="8">Young leaves</tissue>
    </source>
</reference>
<dbReference type="InterPro" id="IPR006447">
    <property type="entry name" value="Myb_dom_plants"/>
</dbReference>
<organism evidence="8 9">
    <name type="scientific">Solanum verrucosum</name>
    <dbReference type="NCBI Taxonomy" id="315347"/>
    <lineage>
        <taxon>Eukaryota</taxon>
        <taxon>Viridiplantae</taxon>
        <taxon>Streptophyta</taxon>
        <taxon>Embryophyta</taxon>
        <taxon>Tracheophyta</taxon>
        <taxon>Spermatophyta</taxon>
        <taxon>Magnoliopsida</taxon>
        <taxon>eudicotyledons</taxon>
        <taxon>Gunneridae</taxon>
        <taxon>Pentapetalae</taxon>
        <taxon>asterids</taxon>
        <taxon>lamiids</taxon>
        <taxon>Solanales</taxon>
        <taxon>Solanaceae</taxon>
        <taxon>Solanoideae</taxon>
        <taxon>Solaneae</taxon>
        <taxon>Solanum</taxon>
    </lineage>
</organism>
<feature type="region of interest" description="Disordered" evidence="6">
    <location>
        <begin position="130"/>
        <end position="159"/>
    </location>
</feature>
<feature type="modified residue" description="4-aspartylphosphate" evidence="5">
    <location>
        <position position="3"/>
    </location>
</feature>